<comment type="caution">
    <text evidence="2">The sequence shown here is derived from an EMBL/GenBank/DDBJ whole genome shotgun (WGS) entry which is preliminary data.</text>
</comment>
<reference evidence="2" key="1">
    <citation type="submission" date="2023-03" db="EMBL/GenBank/DDBJ databases">
        <title>Massive genome expansion in bonnet fungi (Mycena s.s.) driven by repeated elements and novel gene families across ecological guilds.</title>
        <authorList>
            <consortium name="Lawrence Berkeley National Laboratory"/>
            <person name="Harder C.B."/>
            <person name="Miyauchi S."/>
            <person name="Viragh M."/>
            <person name="Kuo A."/>
            <person name="Thoen E."/>
            <person name="Andreopoulos B."/>
            <person name="Lu D."/>
            <person name="Skrede I."/>
            <person name="Drula E."/>
            <person name="Henrissat B."/>
            <person name="Morin E."/>
            <person name="Kohler A."/>
            <person name="Barry K."/>
            <person name="LaButti K."/>
            <person name="Morin E."/>
            <person name="Salamov A."/>
            <person name="Lipzen A."/>
            <person name="Mereny Z."/>
            <person name="Hegedus B."/>
            <person name="Baldrian P."/>
            <person name="Stursova M."/>
            <person name="Weitz H."/>
            <person name="Taylor A."/>
            <person name="Grigoriev I.V."/>
            <person name="Nagy L.G."/>
            <person name="Martin F."/>
            <person name="Kauserud H."/>
        </authorList>
    </citation>
    <scope>NUCLEOTIDE SEQUENCE</scope>
    <source>
        <strain evidence="2">CBHHK067</strain>
    </source>
</reference>
<proteinExistence type="predicted"/>
<gene>
    <name evidence="2" type="ORF">B0H17DRAFT_1184378</name>
</gene>
<evidence type="ECO:0000313" key="3">
    <source>
        <dbReference type="Proteomes" id="UP001221757"/>
    </source>
</evidence>
<evidence type="ECO:0000256" key="1">
    <source>
        <dbReference type="SAM" id="MobiDB-lite"/>
    </source>
</evidence>
<sequence>MVHKKPDLALPRRVVHVQSGLDVTTVDGSDANGAEGGQDAGPLKRRQAGAVETGALDDDGSGDNCRGTKIAPGEASATKETGKKEREDVVLAMIRRLHAGRPQTSTKVEAMKPVVLLSEEKPHGNPLWACSTDPCLSVGRMWQGGAREEVKNAGGRT</sequence>
<protein>
    <submittedName>
        <fullName evidence="2">Uncharacterized protein</fullName>
    </submittedName>
</protein>
<accession>A0AAD7CVT9</accession>
<name>A0AAD7CVT9_MYCRO</name>
<evidence type="ECO:0000313" key="2">
    <source>
        <dbReference type="EMBL" id="KAJ7666440.1"/>
    </source>
</evidence>
<dbReference type="AlphaFoldDB" id="A0AAD7CVT9"/>
<keyword evidence="3" id="KW-1185">Reference proteome</keyword>
<dbReference type="Proteomes" id="UP001221757">
    <property type="component" value="Unassembled WGS sequence"/>
</dbReference>
<dbReference type="EMBL" id="JARKIE010000209">
    <property type="protein sequence ID" value="KAJ7666440.1"/>
    <property type="molecule type" value="Genomic_DNA"/>
</dbReference>
<feature type="region of interest" description="Disordered" evidence="1">
    <location>
        <begin position="20"/>
        <end position="85"/>
    </location>
</feature>
<organism evidence="2 3">
    <name type="scientific">Mycena rosella</name>
    <name type="common">Pink bonnet</name>
    <name type="synonym">Agaricus rosellus</name>
    <dbReference type="NCBI Taxonomy" id="1033263"/>
    <lineage>
        <taxon>Eukaryota</taxon>
        <taxon>Fungi</taxon>
        <taxon>Dikarya</taxon>
        <taxon>Basidiomycota</taxon>
        <taxon>Agaricomycotina</taxon>
        <taxon>Agaricomycetes</taxon>
        <taxon>Agaricomycetidae</taxon>
        <taxon>Agaricales</taxon>
        <taxon>Marasmiineae</taxon>
        <taxon>Mycenaceae</taxon>
        <taxon>Mycena</taxon>
    </lineage>
</organism>